<name>A0A067R145_ZOONE</name>
<reference evidence="2 3" key="1">
    <citation type="journal article" date="2014" name="Nat. Commun.">
        <title>Molecular traces of alternative social organization in a termite genome.</title>
        <authorList>
            <person name="Terrapon N."/>
            <person name="Li C."/>
            <person name="Robertson H.M."/>
            <person name="Ji L."/>
            <person name="Meng X."/>
            <person name="Booth W."/>
            <person name="Chen Z."/>
            <person name="Childers C.P."/>
            <person name="Glastad K.M."/>
            <person name="Gokhale K."/>
            <person name="Gowin J."/>
            <person name="Gronenberg W."/>
            <person name="Hermansen R.A."/>
            <person name="Hu H."/>
            <person name="Hunt B.G."/>
            <person name="Huylmans A.K."/>
            <person name="Khalil S.M."/>
            <person name="Mitchell R.D."/>
            <person name="Munoz-Torres M.C."/>
            <person name="Mustard J.A."/>
            <person name="Pan H."/>
            <person name="Reese J.T."/>
            <person name="Scharf M.E."/>
            <person name="Sun F."/>
            <person name="Vogel H."/>
            <person name="Xiao J."/>
            <person name="Yang W."/>
            <person name="Yang Z."/>
            <person name="Yang Z."/>
            <person name="Zhou J."/>
            <person name="Zhu J."/>
            <person name="Brent C.S."/>
            <person name="Elsik C.G."/>
            <person name="Goodisman M.A."/>
            <person name="Liberles D.A."/>
            <person name="Roe R.M."/>
            <person name="Vargo E.L."/>
            <person name="Vilcinskas A."/>
            <person name="Wang J."/>
            <person name="Bornberg-Bauer E."/>
            <person name="Korb J."/>
            <person name="Zhang G."/>
            <person name="Liebig J."/>
        </authorList>
    </citation>
    <scope>NUCLEOTIDE SEQUENCE [LARGE SCALE GENOMIC DNA]</scope>
    <source>
        <tissue evidence="2">Whole organism</tissue>
    </source>
</reference>
<organism evidence="2 3">
    <name type="scientific">Zootermopsis nevadensis</name>
    <name type="common">Dampwood termite</name>
    <dbReference type="NCBI Taxonomy" id="136037"/>
    <lineage>
        <taxon>Eukaryota</taxon>
        <taxon>Metazoa</taxon>
        <taxon>Ecdysozoa</taxon>
        <taxon>Arthropoda</taxon>
        <taxon>Hexapoda</taxon>
        <taxon>Insecta</taxon>
        <taxon>Pterygota</taxon>
        <taxon>Neoptera</taxon>
        <taxon>Polyneoptera</taxon>
        <taxon>Dictyoptera</taxon>
        <taxon>Blattodea</taxon>
        <taxon>Blattoidea</taxon>
        <taxon>Termitoidae</taxon>
        <taxon>Termopsidae</taxon>
        <taxon>Zootermopsis</taxon>
    </lineage>
</organism>
<dbReference type="InParanoid" id="A0A067R145"/>
<protein>
    <submittedName>
        <fullName evidence="2">Uncharacterized protein</fullName>
    </submittedName>
</protein>
<keyword evidence="3" id="KW-1185">Reference proteome</keyword>
<sequence>MASRSLRSKRQADCGEMSESESVGLRCAQPFLYTNLSEYFGEKDETTHSIENIGAQKECGTPSEVTVIPSTASPSRNMEQTISLGPPAELLSMIWQAIQKNE</sequence>
<evidence type="ECO:0000313" key="3">
    <source>
        <dbReference type="Proteomes" id="UP000027135"/>
    </source>
</evidence>
<gene>
    <name evidence="2" type="ORF">L798_09957</name>
</gene>
<dbReference type="EMBL" id="KK852789">
    <property type="protein sequence ID" value="KDR16522.1"/>
    <property type="molecule type" value="Genomic_DNA"/>
</dbReference>
<evidence type="ECO:0000256" key="1">
    <source>
        <dbReference type="SAM" id="MobiDB-lite"/>
    </source>
</evidence>
<dbReference type="Proteomes" id="UP000027135">
    <property type="component" value="Unassembled WGS sequence"/>
</dbReference>
<accession>A0A067R145</accession>
<dbReference type="AlphaFoldDB" id="A0A067R145"/>
<feature type="region of interest" description="Disordered" evidence="1">
    <location>
        <begin position="1"/>
        <end position="23"/>
    </location>
</feature>
<evidence type="ECO:0000313" key="2">
    <source>
        <dbReference type="EMBL" id="KDR16522.1"/>
    </source>
</evidence>
<proteinExistence type="predicted"/>